<keyword evidence="2" id="KW-1185">Reference proteome</keyword>
<dbReference type="KEGG" id="tet:TTHERM_000467369"/>
<dbReference type="InParanoid" id="W7WY15"/>
<dbReference type="GeneID" id="24439127"/>
<dbReference type="Proteomes" id="UP000009168">
    <property type="component" value="Unassembled WGS sequence"/>
</dbReference>
<organism evidence="1 2">
    <name type="scientific">Tetrahymena thermophila (strain SB210)</name>
    <dbReference type="NCBI Taxonomy" id="312017"/>
    <lineage>
        <taxon>Eukaryota</taxon>
        <taxon>Sar</taxon>
        <taxon>Alveolata</taxon>
        <taxon>Ciliophora</taxon>
        <taxon>Intramacronucleata</taxon>
        <taxon>Oligohymenophorea</taxon>
        <taxon>Hymenostomatida</taxon>
        <taxon>Tetrahymenina</taxon>
        <taxon>Tetrahymenidae</taxon>
        <taxon>Tetrahymena</taxon>
    </lineage>
</organism>
<proteinExistence type="predicted"/>
<name>W7WY15_TETTS</name>
<accession>W7WY15</accession>
<protein>
    <submittedName>
        <fullName evidence="1">Uncharacterized protein</fullName>
    </submittedName>
</protein>
<dbReference type="AlphaFoldDB" id="W7WY15"/>
<sequence>MIMKTLTLLIPVMNNESLTIIENSVYQVLLDLTPETFQRSYVVKNVNILNLIGNVMSIQTKVMKELIYKVTEVQLELWQVLSTWLYKLNKQSVLTFEAKRNLEYLK</sequence>
<evidence type="ECO:0000313" key="2">
    <source>
        <dbReference type="Proteomes" id="UP000009168"/>
    </source>
</evidence>
<dbReference type="RefSeq" id="XP_012655708.1">
    <property type="nucleotide sequence ID" value="XM_012800254.1"/>
</dbReference>
<reference evidence="2" key="1">
    <citation type="journal article" date="2006" name="PLoS Biol.">
        <title>Macronuclear genome sequence of the ciliate Tetrahymena thermophila, a model eukaryote.</title>
        <authorList>
            <person name="Eisen J.A."/>
            <person name="Coyne R.S."/>
            <person name="Wu M."/>
            <person name="Wu D."/>
            <person name="Thiagarajan M."/>
            <person name="Wortman J.R."/>
            <person name="Badger J.H."/>
            <person name="Ren Q."/>
            <person name="Amedeo P."/>
            <person name="Jones K.M."/>
            <person name="Tallon L.J."/>
            <person name="Delcher A.L."/>
            <person name="Salzberg S.L."/>
            <person name="Silva J.C."/>
            <person name="Haas B.J."/>
            <person name="Majoros W.H."/>
            <person name="Farzad M."/>
            <person name="Carlton J.M."/>
            <person name="Smith R.K. Jr."/>
            <person name="Garg J."/>
            <person name="Pearlman R.E."/>
            <person name="Karrer K.M."/>
            <person name="Sun L."/>
            <person name="Manning G."/>
            <person name="Elde N.C."/>
            <person name="Turkewitz A.P."/>
            <person name="Asai D.J."/>
            <person name="Wilkes D.E."/>
            <person name="Wang Y."/>
            <person name="Cai H."/>
            <person name="Collins K."/>
            <person name="Stewart B.A."/>
            <person name="Lee S.R."/>
            <person name="Wilamowska K."/>
            <person name="Weinberg Z."/>
            <person name="Ruzzo W.L."/>
            <person name="Wloga D."/>
            <person name="Gaertig J."/>
            <person name="Frankel J."/>
            <person name="Tsao C.-C."/>
            <person name="Gorovsky M.A."/>
            <person name="Keeling P.J."/>
            <person name="Waller R.F."/>
            <person name="Patron N.J."/>
            <person name="Cherry J.M."/>
            <person name="Stover N.A."/>
            <person name="Krieger C.J."/>
            <person name="del Toro C."/>
            <person name="Ryder H.F."/>
            <person name="Williamson S.C."/>
            <person name="Barbeau R.A."/>
            <person name="Hamilton E.P."/>
            <person name="Orias E."/>
        </authorList>
    </citation>
    <scope>NUCLEOTIDE SEQUENCE [LARGE SCALE GENOMIC DNA]</scope>
    <source>
        <strain evidence="2">SB210</strain>
    </source>
</reference>
<dbReference type="EMBL" id="GG662441">
    <property type="protein sequence ID" value="EWS71755.1"/>
    <property type="molecule type" value="Genomic_DNA"/>
</dbReference>
<gene>
    <name evidence="1" type="ORF">TTHERM_000467369</name>
</gene>
<evidence type="ECO:0000313" key="1">
    <source>
        <dbReference type="EMBL" id="EWS71755.1"/>
    </source>
</evidence>